<evidence type="ECO:0000256" key="1">
    <source>
        <dbReference type="SAM" id="SignalP"/>
    </source>
</evidence>
<feature type="signal peptide" evidence="1">
    <location>
        <begin position="1"/>
        <end position="20"/>
    </location>
</feature>
<accession>A0A9N9LVY4</accession>
<dbReference type="Proteomes" id="UP000701801">
    <property type="component" value="Unassembled WGS sequence"/>
</dbReference>
<dbReference type="EMBL" id="CAJVRM010000574">
    <property type="protein sequence ID" value="CAG8982205.1"/>
    <property type="molecule type" value="Genomic_DNA"/>
</dbReference>
<proteinExistence type="predicted"/>
<organism evidence="2 3">
    <name type="scientific">Hymenoscyphus albidus</name>
    <dbReference type="NCBI Taxonomy" id="595503"/>
    <lineage>
        <taxon>Eukaryota</taxon>
        <taxon>Fungi</taxon>
        <taxon>Dikarya</taxon>
        <taxon>Ascomycota</taxon>
        <taxon>Pezizomycotina</taxon>
        <taxon>Leotiomycetes</taxon>
        <taxon>Helotiales</taxon>
        <taxon>Helotiaceae</taxon>
        <taxon>Hymenoscyphus</taxon>
    </lineage>
</organism>
<dbReference type="OrthoDB" id="10289644at2759"/>
<evidence type="ECO:0000313" key="2">
    <source>
        <dbReference type="EMBL" id="CAG8982205.1"/>
    </source>
</evidence>
<sequence length="112" mass="11546">MLFPTSTVFAALSLASGVFGSTIFEFTCNNVARHITGLSYPNPRCCADVTVGRGGTEIGTNCTTADVSASSTCGAPVTYDCANATLSGYGDGTCCSEEVTATSEYCFSTRFS</sequence>
<protein>
    <submittedName>
        <fullName evidence="2">Uncharacterized protein</fullName>
    </submittedName>
</protein>
<name>A0A9N9LVY4_9HELO</name>
<gene>
    <name evidence="2" type="ORF">HYALB_00003641</name>
</gene>
<evidence type="ECO:0000313" key="3">
    <source>
        <dbReference type="Proteomes" id="UP000701801"/>
    </source>
</evidence>
<reference evidence="2" key="1">
    <citation type="submission" date="2021-07" db="EMBL/GenBank/DDBJ databases">
        <authorList>
            <person name="Durling M."/>
        </authorList>
    </citation>
    <scope>NUCLEOTIDE SEQUENCE</scope>
</reference>
<comment type="caution">
    <text evidence="2">The sequence shown here is derived from an EMBL/GenBank/DDBJ whole genome shotgun (WGS) entry which is preliminary data.</text>
</comment>
<feature type="chain" id="PRO_5040184466" evidence="1">
    <location>
        <begin position="21"/>
        <end position="112"/>
    </location>
</feature>
<keyword evidence="1" id="KW-0732">Signal</keyword>
<keyword evidence="3" id="KW-1185">Reference proteome</keyword>
<dbReference type="AlphaFoldDB" id="A0A9N9LVY4"/>